<organism evidence="1 2">
    <name type="scientific">Leptospira santarosai</name>
    <dbReference type="NCBI Taxonomy" id="28183"/>
    <lineage>
        <taxon>Bacteria</taxon>
        <taxon>Pseudomonadati</taxon>
        <taxon>Spirochaetota</taxon>
        <taxon>Spirochaetia</taxon>
        <taxon>Leptospirales</taxon>
        <taxon>Leptospiraceae</taxon>
        <taxon>Leptospira</taxon>
    </lineage>
</organism>
<protein>
    <submittedName>
        <fullName evidence="1">Uncharacterized protein</fullName>
    </submittedName>
</protein>
<proteinExistence type="predicted"/>
<dbReference type="AlphaFoldDB" id="A0A2P1QWX0"/>
<sequence length="119" mass="13647">MRYFRNEKIRTIWEHLIGRVGSDQNLSQKKLNDTALYGSQRPLTLFAELNDTALYGSQRPLTLFAELNDTALYGSQRPLTLFAELNDTALYGSQRQGIFVRQIGSIAKLREFDLLYSDV</sequence>
<evidence type="ECO:0000313" key="2">
    <source>
        <dbReference type="Proteomes" id="UP000033961"/>
    </source>
</evidence>
<name>A0A2P1QWX0_9LEPT</name>
<dbReference type="EMBL" id="CP027843">
    <property type="protein sequence ID" value="AVQ13415.1"/>
    <property type="molecule type" value="Genomic_DNA"/>
</dbReference>
<dbReference type="Proteomes" id="UP000033961">
    <property type="component" value="Chromosome I"/>
</dbReference>
<reference evidence="1 2" key="1">
    <citation type="journal article" date="2015" name="Genome Announc.">
        <title>Draft Genome Sequences of Leptospira santarosai Strains U160, U164, and U233, Isolated from Asymptomatic Cattle.</title>
        <authorList>
            <person name="Kremer F.S."/>
            <person name="Eslabao M.R."/>
            <person name="Provisor M."/>
            <person name="Woloski R.D."/>
            <person name="Ramires O.V."/>
            <person name="Moreno L.Z."/>
            <person name="Moreno A.M."/>
            <person name="Hamond C."/>
            <person name="Lilenbaum W."/>
            <person name="Dellagostin O.A."/>
        </authorList>
    </citation>
    <scope>NUCLEOTIDE SEQUENCE [LARGE SCALE GENOMIC DNA]</scope>
    <source>
        <strain evidence="1 2">U160</strain>
    </source>
</reference>
<evidence type="ECO:0000313" key="1">
    <source>
        <dbReference type="EMBL" id="AVQ13415.1"/>
    </source>
</evidence>
<gene>
    <name evidence="1" type="ORF">XB16_3118</name>
</gene>
<accession>A0A2P1QWX0</accession>